<dbReference type="SUPFAM" id="SSF57850">
    <property type="entry name" value="RING/U-box"/>
    <property type="match status" value="1"/>
</dbReference>
<accession>A0A2N9J344</accession>
<gene>
    <name evidence="11" type="ORF">FSB_LOCUS59799</name>
</gene>
<dbReference type="InterPro" id="IPR013083">
    <property type="entry name" value="Znf_RING/FYVE/PHD"/>
</dbReference>
<dbReference type="GO" id="GO:0016567">
    <property type="term" value="P:protein ubiquitination"/>
    <property type="evidence" value="ECO:0007669"/>
    <property type="project" value="TreeGrafter"/>
</dbReference>
<sequence>MASEPEVSENDPMFERLVRDRDLSLLVPFILGFTNPRRNPEPQPQQQQQQEEQQHPDQETENRERPTTPRDRIILIDPFTQGMVVIEGGTASTLDSLIHELGTKDGQPPASKASIEALKDVVVGEDDDDDDDDDSGGECVICLEEWKLGGGVVKEMPCKHKFHASCIEKWLGIHGSCPVCRYKMPVDEDQVGKKRVEREIWVSFSFNSGRRNRESDNQTPTNDSNDSTSSPTRPDHEMEV</sequence>
<dbReference type="PANTHER" id="PTHR15710:SF132">
    <property type="entry name" value="E3 UBIQUITIN-PROTEIN LIGASE MPSR1"/>
    <property type="match status" value="1"/>
</dbReference>
<dbReference type="EMBL" id="OIVN01006381">
    <property type="protein sequence ID" value="SPD31917.1"/>
    <property type="molecule type" value="Genomic_DNA"/>
</dbReference>
<evidence type="ECO:0000259" key="10">
    <source>
        <dbReference type="PROSITE" id="PS50089"/>
    </source>
</evidence>
<keyword evidence="4" id="KW-0479">Metal-binding</keyword>
<evidence type="ECO:0000256" key="6">
    <source>
        <dbReference type="ARBA" id="ARBA00022786"/>
    </source>
</evidence>
<dbReference type="Gene3D" id="3.30.40.10">
    <property type="entry name" value="Zinc/RING finger domain, C3HC4 (zinc finger)"/>
    <property type="match status" value="1"/>
</dbReference>
<proteinExistence type="predicted"/>
<dbReference type="InterPro" id="IPR001841">
    <property type="entry name" value="Znf_RING"/>
</dbReference>
<evidence type="ECO:0000256" key="7">
    <source>
        <dbReference type="ARBA" id="ARBA00022833"/>
    </source>
</evidence>
<dbReference type="Pfam" id="PF13639">
    <property type="entry name" value="zf-RING_2"/>
    <property type="match status" value="1"/>
</dbReference>
<dbReference type="GO" id="GO:0061630">
    <property type="term" value="F:ubiquitin protein ligase activity"/>
    <property type="evidence" value="ECO:0007669"/>
    <property type="project" value="UniProtKB-EC"/>
</dbReference>
<evidence type="ECO:0000256" key="3">
    <source>
        <dbReference type="ARBA" id="ARBA00022679"/>
    </source>
</evidence>
<dbReference type="EC" id="2.3.2.27" evidence="2"/>
<dbReference type="PROSITE" id="PS50089">
    <property type="entry name" value="ZF_RING_2"/>
    <property type="match status" value="1"/>
</dbReference>
<evidence type="ECO:0000256" key="8">
    <source>
        <dbReference type="PROSITE-ProRule" id="PRU00175"/>
    </source>
</evidence>
<feature type="domain" description="RING-type" evidence="10">
    <location>
        <begin position="139"/>
        <end position="181"/>
    </location>
</feature>
<reference evidence="11" key="1">
    <citation type="submission" date="2018-02" db="EMBL/GenBank/DDBJ databases">
        <authorList>
            <person name="Cohen D.B."/>
            <person name="Kent A.D."/>
        </authorList>
    </citation>
    <scope>NUCLEOTIDE SEQUENCE</scope>
</reference>
<name>A0A2N9J344_FAGSY</name>
<dbReference type="AlphaFoldDB" id="A0A2N9J344"/>
<feature type="region of interest" description="Disordered" evidence="9">
    <location>
        <begin position="207"/>
        <end position="240"/>
    </location>
</feature>
<evidence type="ECO:0000256" key="4">
    <source>
        <dbReference type="ARBA" id="ARBA00022723"/>
    </source>
</evidence>
<evidence type="ECO:0000256" key="9">
    <source>
        <dbReference type="SAM" id="MobiDB-lite"/>
    </source>
</evidence>
<evidence type="ECO:0000256" key="1">
    <source>
        <dbReference type="ARBA" id="ARBA00000900"/>
    </source>
</evidence>
<dbReference type="FunFam" id="3.30.40.10:FF:000127">
    <property type="entry name" value="E3 ubiquitin-protein ligase RNF181"/>
    <property type="match status" value="1"/>
</dbReference>
<dbReference type="SMART" id="SM00184">
    <property type="entry name" value="RING"/>
    <property type="match status" value="1"/>
</dbReference>
<keyword evidence="6" id="KW-0833">Ubl conjugation pathway</keyword>
<dbReference type="GO" id="GO:0005737">
    <property type="term" value="C:cytoplasm"/>
    <property type="evidence" value="ECO:0007669"/>
    <property type="project" value="TreeGrafter"/>
</dbReference>
<organism evidence="11">
    <name type="scientific">Fagus sylvatica</name>
    <name type="common">Beechnut</name>
    <dbReference type="NCBI Taxonomy" id="28930"/>
    <lineage>
        <taxon>Eukaryota</taxon>
        <taxon>Viridiplantae</taxon>
        <taxon>Streptophyta</taxon>
        <taxon>Embryophyta</taxon>
        <taxon>Tracheophyta</taxon>
        <taxon>Spermatophyta</taxon>
        <taxon>Magnoliopsida</taxon>
        <taxon>eudicotyledons</taxon>
        <taxon>Gunneridae</taxon>
        <taxon>Pentapetalae</taxon>
        <taxon>rosids</taxon>
        <taxon>fabids</taxon>
        <taxon>Fagales</taxon>
        <taxon>Fagaceae</taxon>
        <taxon>Fagus</taxon>
    </lineage>
</organism>
<evidence type="ECO:0000256" key="5">
    <source>
        <dbReference type="ARBA" id="ARBA00022771"/>
    </source>
</evidence>
<keyword evidence="3" id="KW-0808">Transferase</keyword>
<dbReference type="PANTHER" id="PTHR15710">
    <property type="entry name" value="E3 UBIQUITIN-PROTEIN LIGASE PRAJA"/>
    <property type="match status" value="1"/>
</dbReference>
<feature type="region of interest" description="Disordered" evidence="9">
    <location>
        <begin position="33"/>
        <end position="74"/>
    </location>
</feature>
<evidence type="ECO:0000313" key="11">
    <source>
        <dbReference type="EMBL" id="SPD31917.1"/>
    </source>
</evidence>
<feature type="compositionally biased region" description="Low complexity" evidence="9">
    <location>
        <begin position="217"/>
        <end position="232"/>
    </location>
</feature>
<dbReference type="GO" id="GO:0008270">
    <property type="term" value="F:zinc ion binding"/>
    <property type="evidence" value="ECO:0007669"/>
    <property type="project" value="UniProtKB-KW"/>
</dbReference>
<feature type="compositionally biased region" description="Basic and acidic residues" evidence="9">
    <location>
        <begin position="52"/>
        <end position="74"/>
    </location>
</feature>
<protein>
    <recommendedName>
        <fullName evidence="2">RING-type E3 ubiquitin transferase</fullName>
        <ecNumber evidence="2">2.3.2.27</ecNumber>
    </recommendedName>
</protein>
<comment type="catalytic activity">
    <reaction evidence="1">
        <text>S-ubiquitinyl-[E2 ubiquitin-conjugating enzyme]-L-cysteine + [acceptor protein]-L-lysine = [E2 ubiquitin-conjugating enzyme]-L-cysteine + N(6)-ubiquitinyl-[acceptor protein]-L-lysine.</text>
        <dbReference type="EC" id="2.3.2.27"/>
    </reaction>
</comment>
<keyword evidence="7" id="KW-0862">Zinc</keyword>
<keyword evidence="5 8" id="KW-0863">Zinc-finger</keyword>
<evidence type="ECO:0000256" key="2">
    <source>
        <dbReference type="ARBA" id="ARBA00012483"/>
    </source>
</evidence>